<dbReference type="PANTHER" id="PTHR13924">
    <property type="entry name" value="TRANSFORMING ACIDIC COILED-COIL CONTAINING PROTEIN 1/2"/>
    <property type="match status" value="1"/>
</dbReference>
<evidence type="ECO:0000256" key="4">
    <source>
        <dbReference type="ARBA" id="ARBA00022553"/>
    </source>
</evidence>
<comment type="similarity">
    <text evidence="2">Belongs to the TACC family.</text>
</comment>
<keyword evidence="4" id="KW-0597">Phosphoprotein</keyword>
<dbReference type="InParanoid" id="A0A803KEQ3"/>
<evidence type="ECO:0000256" key="8">
    <source>
        <dbReference type="SAM" id="MobiDB-lite"/>
    </source>
</evidence>
<proteinExistence type="inferred from homology"/>
<feature type="compositionally biased region" description="Polar residues" evidence="8">
    <location>
        <begin position="494"/>
        <end position="519"/>
    </location>
</feature>
<feature type="compositionally biased region" description="Basic and acidic residues" evidence="8">
    <location>
        <begin position="472"/>
        <end position="481"/>
    </location>
</feature>
<evidence type="ECO:0000259" key="9">
    <source>
        <dbReference type="Pfam" id="PF05010"/>
    </source>
</evidence>
<dbReference type="Gene3D" id="1.20.5.1700">
    <property type="match status" value="1"/>
</dbReference>
<dbReference type="GeneTree" id="ENSGT00940000158858"/>
<keyword evidence="6" id="KW-0206">Cytoskeleton</keyword>
<feature type="coiled-coil region" evidence="7">
    <location>
        <begin position="778"/>
        <end position="805"/>
    </location>
</feature>
<dbReference type="Pfam" id="PF25777">
    <property type="entry name" value="Aurora-A_bind_TACC3"/>
    <property type="match status" value="1"/>
</dbReference>
<evidence type="ECO:0000256" key="5">
    <source>
        <dbReference type="ARBA" id="ARBA00023054"/>
    </source>
</evidence>
<evidence type="ECO:0000256" key="2">
    <source>
        <dbReference type="ARBA" id="ARBA00009423"/>
    </source>
</evidence>
<sequence>MIKKMFIYKNEAQLQILRLTACILIKVSVKLSYLFVRCLYRDSCGPVAAAFLSSCYGTSLRSQDIDVFAFVFAFLFRMSLQIIYDENAGNDITAEKCDLLFSPPTTGRPSILRPSQKDNLPPKNTLKSIKVSFQTPMRDPQTHRIMTPSVANKPESGFSLDACTQALEQLHLSVSTSCGTNPEEMITSVSNNQPGTDDLPVRTAGAYSIDFNNLDDMNPFKSKTQMLNSPIKADLPSPMEKIETNTPVILADKDTIWSEALNSSAANLDSPVTVQFSSESSTLGVSDKAALDDTLPFSESGLKDARGSDTSSNNAEEPILLEKDIAAVTSSANNEANAQSPPLVPKGSYSFDLDQIEMIDPFKTGGSKLQNSPAGEKKNPPEDTNEAKAEPVKLEFNFGDGDAPARKPPPKKLGKRPPFKTATKKPAPKQEIVSETPEEQTAKPPEEQTAKPPEEQTAKPPEEQAIVPKASYKFDWEKFDDPNFNPFGCGGSKICSSPKGQKTASEEQSAGIQDSTSKAECSETDMAPPENEDGKKDLGETEPAQDSVAPEDKSEAENTSVALSNVTPHEPAADCSPVQNETQPEVSTVSDEHFQKELDLTSSNLTDPIINGTDMAFNLPTDADFFPAADMDFKPASEIFPGGFGQPIEIDYLENFGSNSFKESALRKQSLYLKFDPLLRESPKKNAAGNNLITSLPLKSSSELFGTIPEANFPLIQSIENEEKPKGLDLLGTFTVTDTAPLIVGAPCSGPVQDPFLLNSDAIVEVLKYSQKDMDAAIEAVRLEVQEKELEVLEWKNKHEKLYLEYVEMGKIIAEFEGTITQMLEDSQRQKEMGKLELSKVLQEKQQVQVDLNSMEKSFSEMFKRFEKQKEVLEGYRKNEEALKKCVEDYLARIKKEEQRYQALKAHAEEKLNRANEEIAHVRSKAKAEATALQATLRKEQMKTQSLERSLEQKSKENDELTKICDDLILKMEKI</sequence>
<evidence type="ECO:0000256" key="1">
    <source>
        <dbReference type="ARBA" id="ARBA00004245"/>
    </source>
</evidence>
<dbReference type="InterPro" id="IPR007707">
    <property type="entry name" value="TACC_C"/>
</dbReference>
<dbReference type="Ensembl" id="ENSXETT00000105977">
    <property type="protein sequence ID" value="ENSXETP00000118894"/>
    <property type="gene ID" value="ENSXETG00000003874"/>
</dbReference>
<comment type="subcellular location">
    <subcellularLocation>
        <location evidence="1">Cytoplasm</location>
        <location evidence="1">Cytoskeleton</location>
    </subcellularLocation>
</comment>
<dbReference type="AlphaFoldDB" id="A0A803KEQ3"/>
<dbReference type="GO" id="GO:0007052">
    <property type="term" value="P:mitotic spindle organization"/>
    <property type="evidence" value="ECO:0007669"/>
    <property type="project" value="InterPro"/>
</dbReference>
<dbReference type="InterPro" id="IPR057663">
    <property type="entry name" value="TACC3_Aurora-A_bind"/>
</dbReference>
<feature type="compositionally biased region" description="Basic and acidic residues" evidence="8">
    <location>
        <begin position="949"/>
        <end position="959"/>
    </location>
</feature>
<dbReference type="GO" id="GO:0005856">
    <property type="term" value="C:cytoskeleton"/>
    <property type="evidence" value="ECO:0007669"/>
    <property type="project" value="UniProtKB-SubCell"/>
</dbReference>
<dbReference type="PANTHER" id="PTHR13924:SF4">
    <property type="entry name" value="TRANSFORMING ACIDIC COILED-COIL-CONTAINING PROTEIN 3"/>
    <property type="match status" value="1"/>
</dbReference>
<dbReference type="FunFam" id="1.20.5.1700:FF:000001">
    <property type="entry name" value="Transforming acidic coiled-coil-containing protein 1 isoform 2"/>
    <property type="match status" value="1"/>
</dbReference>
<dbReference type="FunCoup" id="A0A803KEQ3">
    <property type="interactions" value="1064"/>
</dbReference>
<reference evidence="10" key="2">
    <citation type="submission" date="2021-03" db="UniProtKB">
        <authorList>
            <consortium name="Ensembl"/>
        </authorList>
    </citation>
    <scope>IDENTIFICATION</scope>
</reference>
<feature type="region of interest" description="Disordered" evidence="8">
    <location>
        <begin position="362"/>
        <end position="590"/>
    </location>
</feature>
<dbReference type="Xenbase" id="XB-GENE-483950">
    <property type="gene designation" value="tacc3"/>
</dbReference>
<feature type="compositionally biased region" description="Polar residues" evidence="8">
    <location>
        <begin position="557"/>
        <end position="567"/>
    </location>
</feature>
<feature type="compositionally biased region" description="Basic residues" evidence="8">
    <location>
        <begin position="408"/>
        <end position="427"/>
    </location>
</feature>
<accession>A0A803KEQ3</accession>
<evidence type="ECO:0000256" key="7">
    <source>
        <dbReference type="SAM" id="Coils"/>
    </source>
</evidence>
<protein>
    <submittedName>
        <fullName evidence="10">Transforming acidic coiled-coil-containing protein 3</fullName>
    </submittedName>
</protein>
<dbReference type="InterPro" id="IPR039915">
    <property type="entry name" value="TACC"/>
</dbReference>
<name>A0A803KEQ3_XENTR</name>
<feature type="region of interest" description="Disordered" evidence="8">
    <location>
        <begin position="939"/>
        <end position="959"/>
    </location>
</feature>
<feature type="compositionally biased region" description="Basic and acidic residues" evidence="8">
    <location>
        <begin position="375"/>
        <end position="393"/>
    </location>
</feature>
<keyword evidence="5 7" id="KW-0175">Coiled coil</keyword>
<dbReference type="Bgee" id="ENSXETG00000003874">
    <property type="expression patterns" value="Expressed in ovary and 14 other cell types or tissues"/>
</dbReference>
<feature type="compositionally biased region" description="Basic and acidic residues" evidence="8">
    <location>
        <begin position="440"/>
        <end position="462"/>
    </location>
</feature>
<gene>
    <name evidence="10" type="primary">tacc3</name>
</gene>
<feature type="domain" description="Transforming acidic coiled-coil-containing protein C-terminal" evidence="9">
    <location>
        <begin position="769"/>
        <end position="969"/>
    </location>
</feature>
<evidence type="ECO:0000313" key="10">
    <source>
        <dbReference type="Ensembl" id="ENSXETP00000118894"/>
    </source>
</evidence>
<feature type="compositionally biased region" description="Polar residues" evidence="8">
    <location>
        <begin position="577"/>
        <end position="589"/>
    </location>
</feature>
<dbReference type="Pfam" id="PF05010">
    <property type="entry name" value="TACC_C"/>
    <property type="match status" value="1"/>
</dbReference>
<evidence type="ECO:0000256" key="6">
    <source>
        <dbReference type="ARBA" id="ARBA00023212"/>
    </source>
</evidence>
<feature type="region of interest" description="Disordered" evidence="8">
    <location>
        <begin position="298"/>
        <end position="319"/>
    </location>
</feature>
<keyword evidence="3" id="KW-0963">Cytoplasm</keyword>
<reference evidence="10" key="1">
    <citation type="journal article" date="2010" name="Science">
        <title>The genome of the Western clawed frog Xenopus tropicalis.</title>
        <authorList>
            <person name="Hellsten U."/>
            <person name="Harland R.M."/>
            <person name="Gilchrist M.J."/>
            <person name="Hendrix D."/>
            <person name="Jurka J."/>
            <person name="Kapitonov V."/>
            <person name="Ovcharenko I."/>
            <person name="Putnam N.H."/>
            <person name="Shu S."/>
            <person name="Taher L."/>
            <person name="Blitz I.L."/>
            <person name="Blumberg B."/>
            <person name="Dichmann D.S."/>
            <person name="Dubchak I."/>
            <person name="Amaya E."/>
            <person name="Detter J.C."/>
            <person name="Fletcher R."/>
            <person name="Gerhard D.S."/>
            <person name="Goodstein D."/>
            <person name="Graves T."/>
            <person name="Grigoriev I.V."/>
            <person name="Grimwood J."/>
            <person name="Kawashima T."/>
            <person name="Lindquist E."/>
            <person name="Lucas S.M."/>
            <person name="Mead P.E."/>
            <person name="Mitros T."/>
            <person name="Ogino H."/>
            <person name="Ohta Y."/>
            <person name="Poliakov A.V."/>
            <person name="Pollet N."/>
            <person name="Robert J."/>
            <person name="Salamov A."/>
            <person name="Sater A.K."/>
            <person name="Schmutz J."/>
            <person name="Terry A."/>
            <person name="Vize P.D."/>
            <person name="Warren W.C."/>
            <person name="Wells D."/>
            <person name="Wills A."/>
            <person name="Wilson R.K."/>
            <person name="Zimmerman L.B."/>
            <person name="Zorn A.M."/>
            <person name="Grainger R."/>
            <person name="Grammer T."/>
            <person name="Khokha M.K."/>
            <person name="Richardson P.M."/>
            <person name="Rokhsar D.S."/>
        </authorList>
    </citation>
    <scope>NUCLEOTIDE SEQUENCE [LARGE SCALE GENOMIC DNA]</scope>
    <source>
        <strain evidence="10">Nigerian</strain>
    </source>
</reference>
<evidence type="ECO:0000256" key="3">
    <source>
        <dbReference type="ARBA" id="ARBA00022490"/>
    </source>
</evidence>
<organism evidence="10">
    <name type="scientific">Xenopus tropicalis</name>
    <name type="common">Western clawed frog</name>
    <name type="synonym">Silurana tropicalis</name>
    <dbReference type="NCBI Taxonomy" id="8364"/>
    <lineage>
        <taxon>Eukaryota</taxon>
        <taxon>Metazoa</taxon>
        <taxon>Chordata</taxon>
        <taxon>Craniata</taxon>
        <taxon>Vertebrata</taxon>
        <taxon>Euteleostomi</taxon>
        <taxon>Amphibia</taxon>
        <taxon>Batrachia</taxon>
        <taxon>Anura</taxon>
        <taxon>Pipoidea</taxon>
        <taxon>Pipidae</taxon>
        <taxon>Xenopodinae</taxon>
        <taxon>Xenopus</taxon>
        <taxon>Silurana</taxon>
    </lineage>
</organism>